<dbReference type="AlphaFoldDB" id="A0A9D1ZF60"/>
<proteinExistence type="predicted"/>
<dbReference type="Gene3D" id="3.40.50.720">
    <property type="entry name" value="NAD(P)-binding Rossmann-like Domain"/>
    <property type="match status" value="1"/>
</dbReference>
<feature type="transmembrane region" description="Helical" evidence="1">
    <location>
        <begin position="125"/>
        <end position="146"/>
    </location>
</feature>
<gene>
    <name evidence="2" type="ORF">H9824_01100</name>
</gene>
<keyword evidence="1" id="KW-1133">Transmembrane helix</keyword>
<feature type="transmembrane region" description="Helical" evidence="1">
    <location>
        <begin position="64"/>
        <end position="83"/>
    </location>
</feature>
<evidence type="ECO:0000313" key="3">
    <source>
        <dbReference type="Proteomes" id="UP000886851"/>
    </source>
</evidence>
<sequence>MEERLNEHTHDAGCLDQLISSWDQNVPFLNDNWFNSGLLAAIFFIFVAICILDRGCRKFIFHHLKTIASTVFLAGVALYVIGFNDMGSQNNLLTLLLRSSIASVEMFVSESELIEVKHSLHESPLYMTAFAITHFAAVFVSAIFILRLFGLKLLTRATLWLKRKMPRGKLYVFWDINPNTMAVADSIRKNSNDLLVFIKLPGEQHAHSSRFTFSHFFQTANSDIEPYMDHIENLKGLVMTANRKLSMDLVGNDGLAGFYRQLGLQSLGKTIAKYEQVEFFFLSEDMNANIEAISTLKKQASLGKPEADKRFALPKDLHVYCHARRNHFTEGILSGKGLKYHIHLIDSSLLSVMQLKENGSNLTKYGLNHPVNFVDIDMNTGTVSSAFHALIIGFGETGQDAFRFLYEFSPFVKSVKPGPDGLDCITEQERKIYIVDRQLDRLKAAFLNDAPALKGSKAIEWLDGMNVESPSFWDKLHTFIDKLNYVVVTLDSDEFASTIAIRLFEFAYQYRKDMSKFRIYVRLHNENNKKILEDIGKYKLIHETGREQIQINGIEAFGTDHAIFSHDNILAVSKEADAKDYYYQYSILSEEISSKPEEEKRQEIANIRSMGAEKKWKNRRERAIEQNTLEEETKITYQEEQDRSDVCHIYTKLMLAGALDAHNCFNLDRLEQMVKLTARNEKNEYYNALTGENKCLLNNLSYGEHLRWNAKMELLGFVWGPQKDFKLKTHPCIVDCDELIRNKKIQETLIYDTGVVELSFRKAQQQAAALGKD</sequence>
<dbReference type="EMBL" id="DXCV01000011">
    <property type="protein sequence ID" value="HIY87285.1"/>
    <property type="molecule type" value="Genomic_DNA"/>
</dbReference>
<dbReference type="Proteomes" id="UP000886851">
    <property type="component" value="Unassembled WGS sequence"/>
</dbReference>
<reference evidence="2" key="1">
    <citation type="journal article" date="2021" name="PeerJ">
        <title>Extensive microbial diversity within the chicken gut microbiome revealed by metagenomics and culture.</title>
        <authorList>
            <person name="Gilroy R."/>
            <person name="Ravi A."/>
            <person name="Getino M."/>
            <person name="Pursley I."/>
            <person name="Horton D.L."/>
            <person name="Alikhan N.F."/>
            <person name="Baker D."/>
            <person name="Gharbi K."/>
            <person name="Hall N."/>
            <person name="Watson M."/>
            <person name="Adriaenssens E.M."/>
            <person name="Foster-Nyarko E."/>
            <person name="Jarju S."/>
            <person name="Secka A."/>
            <person name="Antonio M."/>
            <person name="Oren A."/>
            <person name="Chaudhuri R.R."/>
            <person name="La Ragione R."/>
            <person name="Hildebrand F."/>
            <person name="Pallen M.J."/>
        </authorList>
    </citation>
    <scope>NUCLEOTIDE SEQUENCE</scope>
    <source>
        <strain evidence="2">Gambia2-208</strain>
    </source>
</reference>
<keyword evidence="1" id="KW-0812">Transmembrane</keyword>
<accession>A0A9D1ZF60</accession>
<keyword evidence="1" id="KW-0472">Membrane</keyword>
<comment type="caution">
    <text evidence="2">The sequence shown here is derived from an EMBL/GenBank/DDBJ whole genome shotgun (WGS) entry which is preliminary data.</text>
</comment>
<organism evidence="2 3">
    <name type="scientific">Candidatus Bacteroides pullicola</name>
    <dbReference type="NCBI Taxonomy" id="2838475"/>
    <lineage>
        <taxon>Bacteria</taxon>
        <taxon>Pseudomonadati</taxon>
        <taxon>Bacteroidota</taxon>
        <taxon>Bacteroidia</taxon>
        <taxon>Bacteroidales</taxon>
        <taxon>Bacteroidaceae</taxon>
        <taxon>Bacteroides</taxon>
    </lineage>
</organism>
<name>A0A9D1ZF60_9BACE</name>
<reference evidence="2" key="2">
    <citation type="submission" date="2021-04" db="EMBL/GenBank/DDBJ databases">
        <authorList>
            <person name="Gilroy R."/>
        </authorList>
    </citation>
    <scope>NUCLEOTIDE SEQUENCE</scope>
    <source>
        <strain evidence="2">Gambia2-208</strain>
    </source>
</reference>
<dbReference type="Gene3D" id="6.20.350.10">
    <property type="match status" value="1"/>
</dbReference>
<evidence type="ECO:0000313" key="2">
    <source>
        <dbReference type="EMBL" id="HIY87285.1"/>
    </source>
</evidence>
<protein>
    <submittedName>
        <fullName evidence="2">NAD-binding protein</fullName>
    </submittedName>
</protein>
<feature type="transmembrane region" description="Helical" evidence="1">
    <location>
        <begin position="33"/>
        <end position="52"/>
    </location>
</feature>
<evidence type="ECO:0000256" key="1">
    <source>
        <dbReference type="SAM" id="Phobius"/>
    </source>
</evidence>